<dbReference type="EMBL" id="QJKJ01001311">
    <property type="protein sequence ID" value="RDY08263.1"/>
    <property type="molecule type" value="Genomic_DNA"/>
</dbReference>
<reference evidence="1" key="1">
    <citation type="submission" date="2018-05" db="EMBL/GenBank/DDBJ databases">
        <title>Draft genome of Mucuna pruriens seed.</title>
        <authorList>
            <person name="Nnadi N.E."/>
            <person name="Vos R."/>
            <person name="Hasami M.H."/>
            <person name="Devisetty U.K."/>
            <person name="Aguiy J.C."/>
        </authorList>
    </citation>
    <scope>NUCLEOTIDE SEQUENCE [LARGE SCALE GENOMIC DNA]</scope>
    <source>
        <strain evidence="1">JCA_2017</strain>
    </source>
</reference>
<protein>
    <recommendedName>
        <fullName evidence="3">Retrotransposon gag domain-containing protein</fullName>
    </recommendedName>
</protein>
<accession>A0A371HZS1</accession>
<name>A0A371HZS1_MUCPR</name>
<organism evidence="1 2">
    <name type="scientific">Mucuna pruriens</name>
    <name type="common">Velvet bean</name>
    <name type="synonym">Dolichos pruriens</name>
    <dbReference type="NCBI Taxonomy" id="157652"/>
    <lineage>
        <taxon>Eukaryota</taxon>
        <taxon>Viridiplantae</taxon>
        <taxon>Streptophyta</taxon>
        <taxon>Embryophyta</taxon>
        <taxon>Tracheophyta</taxon>
        <taxon>Spermatophyta</taxon>
        <taxon>Magnoliopsida</taxon>
        <taxon>eudicotyledons</taxon>
        <taxon>Gunneridae</taxon>
        <taxon>Pentapetalae</taxon>
        <taxon>rosids</taxon>
        <taxon>fabids</taxon>
        <taxon>Fabales</taxon>
        <taxon>Fabaceae</taxon>
        <taxon>Papilionoideae</taxon>
        <taxon>50 kb inversion clade</taxon>
        <taxon>NPAAA clade</taxon>
        <taxon>indigoferoid/millettioid clade</taxon>
        <taxon>Phaseoleae</taxon>
        <taxon>Mucuna</taxon>
    </lineage>
</organism>
<evidence type="ECO:0008006" key="3">
    <source>
        <dbReference type="Google" id="ProtNLM"/>
    </source>
</evidence>
<gene>
    <name evidence="1" type="ORF">CR513_07522</name>
</gene>
<dbReference type="Proteomes" id="UP000257109">
    <property type="component" value="Unassembled WGS sequence"/>
</dbReference>
<evidence type="ECO:0000313" key="2">
    <source>
        <dbReference type="Proteomes" id="UP000257109"/>
    </source>
</evidence>
<comment type="caution">
    <text evidence="1">The sequence shown here is derived from an EMBL/GenBank/DDBJ whole genome shotgun (WGS) entry which is preliminary data.</text>
</comment>
<proteinExistence type="predicted"/>
<dbReference type="AlphaFoldDB" id="A0A371HZS1"/>
<evidence type="ECO:0000313" key="1">
    <source>
        <dbReference type="EMBL" id="RDY08263.1"/>
    </source>
</evidence>
<feature type="non-terminal residue" evidence="1">
    <location>
        <position position="1"/>
    </location>
</feature>
<keyword evidence="2" id="KW-1185">Reference proteome</keyword>
<sequence length="157" mass="17790">MATLLPRSIQTFKDLAGFFVSQFAVNKVKKLEAEEESLKSYLAHFNNATVQVDDPVQKFFVKAFQKGLRAGPFSDALALRKPVSMEEICIRAEKHVEMQEDQYERRMAPTPTITFDERDMRRGAFGQDEPMVISIAVAGYKIECVLIDQGSSANIFY</sequence>